<dbReference type="InterPro" id="IPR036855">
    <property type="entry name" value="Znf_CCCH_sf"/>
</dbReference>
<evidence type="ECO:0000313" key="7">
    <source>
        <dbReference type="EMBL" id="KAL3267515.1"/>
    </source>
</evidence>
<evidence type="ECO:0000313" key="8">
    <source>
        <dbReference type="Proteomes" id="UP001516400"/>
    </source>
</evidence>
<evidence type="ECO:0000259" key="5">
    <source>
        <dbReference type="PROSITE" id="PS50030"/>
    </source>
</evidence>
<sequence length="393" mass="45567">MDSETAINSADRLLRPLADARISNLPPLEKHPVVKEELQFLRINDDLQEQILDTLCYIHGSDFTLKDASDYRDEKSNLGKKFWVDQGSLVVKGGCNFSQNQDTAVDESDRLKQFALFRLESYGFHQSHCVEALNHCLGNIEDCLYLLYSKYFNMPYPSPVIKTDLLPEELLEQRIDEKSSLESIYEKSFEEKVKNTVWILKLKLDYLINIFHKKNLELPKKNSSNLIKAKEKCKLFIRGDCKYGDKCRFSHKIEEVKVDVNSHLNNFVFELEIRFQTNSQYPLEPPLIFLKTNAVLPPLVNLHICKRLLEEATSLAKDGIPSVYTITELLLNSDEITKHLKKQIEFLSPKLKLFDVKATIPSRRRSSHYKRGLQIRVINGLIAKRKYLVKMNT</sequence>
<dbReference type="Gene3D" id="3.10.110.10">
    <property type="entry name" value="Ubiquitin Conjugating Enzyme"/>
    <property type="match status" value="1"/>
</dbReference>
<dbReference type="SMART" id="SM00356">
    <property type="entry name" value="ZnF_C3H1"/>
    <property type="match status" value="1"/>
</dbReference>
<dbReference type="InterPro" id="IPR006575">
    <property type="entry name" value="RWD_dom"/>
</dbReference>
<evidence type="ECO:0000259" key="6">
    <source>
        <dbReference type="PROSITE" id="PS50103"/>
    </source>
</evidence>
<dbReference type="InterPro" id="IPR016135">
    <property type="entry name" value="UBQ-conjugating_enzyme/RWD"/>
</dbReference>
<organism evidence="7 8">
    <name type="scientific">Cryptolaemus montrouzieri</name>
    <dbReference type="NCBI Taxonomy" id="559131"/>
    <lineage>
        <taxon>Eukaryota</taxon>
        <taxon>Metazoa</taxon>
        <taxon>Ecdysozoa</taxon>
        <taxon>Arthropoda</taxon>
        <taxon>Hexapoda</taxon>
        <taxon>Insecta</taxon>
        <taxon>Pterygota</taxon>
        <taxon>Neoptera</taxon>
        <taxon>Endopterygota</taxon>
        <taxon>Coleoptera</taxon>
        <taxon>Polyphaga</taxon>
        <taxon>Cucujiformia</taxon>
        <taxon>Coccinelloidea</taxon>
        <taxon>Coccinellidae</taxon>
        <taxon>Scymninae</taxon>
        <taxon>Scymnini</taxon>
        <taxon>Cryptolaemus</taxon>
    </lineage>
</organism>
<evidence type="ECO:0000256" key="1">
    <source>
        <dbReference type="ARBA" id="ARBA00022723"/>
    </source>
</evidence>
<evidence type="ECO:0008006" key="9">
    <source>
        <dbReference type="Google" id="ProtNLM"/>
    </source>
</evidence>
<dbReference type="InterPro" id="IPR015940">
    <property type="entry name" value="UBA"/>
</dbReference>
<proteinExistence type="predicted"/>
<dbReference type="EMBL" id="JABFTP020000001">
    <property type="protein sequence ID" value="KAL3267515.1"/>
    <property type="molecule type" value="Genomic_DNA"/>
</dbReference>
<accession>A0ABD2MMN6</accession>
<keyword evidence="2 4" id="KW-0863">Zinc-finger</keyword>
<dbReference type="InterPro" id="IPR000571">
    <property type="entry name" value="Znf_CCCH"/>
</dbReference>
<dbReference type="GO" id="GO:0008270">
    <property type="term" value="F:zinc ion binding"/>
    <property type="evidence" value="ECO:0007669"/>
    <property type="project" value="UniProtKB-KW"/>
</dbReference>
<feature type="zinc finger region" description="C3H1-type" evidence="4">
    <location>
        <begin position="227"/>
        <end position="254"/>
    </location>
</feature>
<reference evidence="7 8" key="1">
    <citation type="journal article" date="2021" name="BMC Biol.">
        <title>Horizontally acquired antibacterial genes associated with adaptive radiation of ladybird beetles.</title>
        <authorList>
            <person name="Li H.S."/>
            <person name="Tang X.F."/>
            <person name="Huang Y.H."/>
            <person name="Xu Z.Y."/>
            <person name="Chen M.L."/>
            <person name="Du X.Y."/>
            <person name="Qiu B.Y."/>
            <person name="Chen P.T."/>
            <person name="Zhang W."/>
            <person name="Slipinski A."/>
            <person name="Escalona H.E."/>
            <person name="Waterhouse R.M."/>
            <person name="Zwick A."/>
            <person name="Pang H."/>
        </authorList>
    </citation>
    <scope>NUCLEOTIDE SEQUENCE [LARGE SCALE GENOMIC DNA]</scope>
    <source>
        <strain evidence="7">SYSU2018</strain>
    </source>
</reference>
<name>A0ABD2MMN6_9CUCU</name>
<feature type="domain" description="UBA" evidence="5">
    <location>
        <begin position="104"/>
        <end position="150"/>
    </location>
</feature>
<evidence type="ECO:0000256" key="3">
    <source>
        <dbReference type="ARBA" id="ARBA00022833"/>
    </source>
</evidence>
<dbReference type="Proteomes" id="UP001516400">
    <property type="component" value="Unassembled WGS sequence"/>
</dbReference>
<dbReference type="SUPFAM" id="SSF90229">
    <property type="entry name" value="CCCH zinc finger"/>
    <property type="match status" value="1"/>
</dbReference>
<dbReference type="Pfam" id="PF00642">
    <property type="entry name" value="zf-CCCH"/>
    <property type="match status" value="1"/>
</dbReference>
<dbReference type="PROSITE" id="PS50030">
    <property type="entry name" value="UBA"/>
    <property type="match status" value="1"/>
</dbReference>
<keyword evidence="1 4" id="KW-0479">Metal-binding</keyword>
<protein>
    <recommendedName>
        <fullName evidence="9">C3H1-type domain-containing protein</fullName>
    </recommendedName>
</protein>
<dbReference type="AlphaFoldDB" id="A0ABD2MMN6"/>
<dbReference type="PROSITE" id="PS50103">
    <property type="entry name" value="ZF_C3H1"/>
    <property type="match status" value="1"/>
</dbReference>
<keyword evidence="8" id="KW-1185">Reference proteome</keyword>
<gene>
    <name evidence="7" type="ORF">HHI36_011638</name>
</gene>
<dbReference type="Pfam" id="PF05773">
    <property type="entry name" value="RWD"/>
    <property type="match status" value="1"/>
</dbReference>
<evidence type="ECO:0000256" key="2">
    <source>
        <dbReference type="ARBA" id="ARBA00022771"/>
    </source>
</evidence>
<feature type="domain" description="C3H1-type" evidence="6">
    <location>
        <begin position="227"/>
        <end position="254"/>
    </location>
</feature>
<comment type="caution">
    <text evidence="7">The sequence shown here is derived from an EMBL/GenBank/DDBJ whole genome shotgun (WGS) entry which is preliminary data.</text>
</comment>
<evidence type="ECO:0000256" key="4">
    <source>
        <dbReference type="PROSITE-ProRule" id="PRU00723"/>
    </source>
</evidence>
<dbReference type="SUPFAM" id="SSF54495">
    <property type="entry name" value="UBC-like"/>
    <property type="match status" value="1"/>
</dbReference>
<keyword evidence="3 4" id="KW-0862">Zinc</keyword>
<dbReference type="Gene3D" id="4.10.1000.10">
    <property type="entry name" value="Zinc finger, CCCH-type"/>
    <property type="match status" value="1"/>
</dbReference>